<evidence type="ECO:0000256" key="11">
    <source>
        <dbReference type="ARBA" id="ARBA00023098"/>
    </source>
</evidence>
<dbReference type="Proteomes" id="UP000650511">
    <property type="component" value="Unassembled WGS sequence"/>
</dbReference>
<dbReference type="InterPro" id="IPR001753">
    <property type="entry name" value="Enoyl-CoA_hydra/iso"/>
</dbReference>
<evidence type="ECO:0000256" key="4">
    <source>
        <dbReference type="ARBA" id="ARBA00008750"/>
    </source>
</evidence>
<evidence type="ECO:0000256" key="2">
    <source>
        <dbReference type="ARBA" id="ARBA00005086"/>
    </source>
</evidence>
<dbReference type="GO" id="GO:0016509">
    <property type="term" value="F:long-chain (3S)-3-hydroxyacyl-CoA dehydrogenase (NAD+) activity"/>
    <property type="evidence" value="ECO:0007669"/>
    <property type="project" value="TreeGrafter"/>
</dbReference>
<evidence type="ECO:0000256" key="13">
    <source>
        <dbReference type="ARBA" id="ARBA00023268"/>
    </source>
</evidence>
<dbReference type="InterPro" id="IPR050136">
    <property type="entry name" value="FA_oxidation_alpha_subunit"/>
</dbReference>
<evidence type="ECO:0000256" key="3">
    <source>
        <dbReference type="ARBA" id="ARBA00007005"/>
    </source>
</evidence>
<dbReference type="Gene3D" id="3.90.226.10">
    <property type="entry name" value="2-enoyl-CoA Hydratase, Chain A, domain 1"/>
    <property type="match status" value="1"/>
</dbReference>
<comment type="pathway">
    <text evidence="1">Lipid metabolism; fatty acid beta-oxidation.</text>
</comment>
<dbReference type="FunFam" id="3.40.50.720:FF:000009">
    <property type="entry name" value="Fatty oxidation complex, alpha subunit"/>
    <property type="match status" value="1"/>
</dbReference>
<dbReference type="Pfam" id="PF00725">
    <property type="entry name" value="3HCDH"/>
    <property type="match status" value="1"/>
</dbReference>
<comment type="similarity">
    <text evidence="15">Belongs to the enoyl-CoA hydratase/isomerase family.</text>
</comment>
<accession>A0A8J3AH29</accession>
<keyword evidence="19" id="KW-1185">Reference proteome</keyword>
<dbReference type="GO" id="GO:0070403">
    <property type="term" value="F:NAD+ binding"/>
    <property type="evidence" value="ECO:0007669"/>
    <property type="project" value="InterPro"/>
</dbReference>
<dbReference type="SUPFAM" id="SSF52096">
    <property type="entry name" value="ClpP/crotonase"/>
    <property type="match status" value="1"/>
</dbReference>
<sequence length="702" mass="75201">MSDDANSTATRDRVYTRFKLTYDDSPTAGRLAILTMDNGRDHTKPNTFGAQALASLDEALDEFETQTDVKGLLLTGKQFIFAVGADLTQFTGMDAEAARAGGEGGHAVFARLMALPFPTLAAINGACMGGGLEIALHCDYRTVSTGAAAIAFPEVFLSIVPGWGGTQLAPRVVGARNALDAIVVNALNNNKVMKPREAFERGFADRLIDSAVFLDESLALLERLVTGQETIERPGADGVDPTEGLDEALTDVRAFVDAKVHGATRAPYLALELIEFAARGGDLDEGRRKESEALAQLLPADQAQASVYAFDLVQNRAKKQPWRPDAPPRRLSKVAVVGAGLMGAQLGALHLQRLELPLVLKDIDEGVLDRCREHVEGELDKQVAKGRLKPGKAAFLKGLVTYTTSYDDVRGADWVIEAVLERMDLKQAIFADLEEVLDEGAVLATNTSSLSVGEMAAKLAHPERVVGFHFFNPVAVLPLVEVIRPEGVSDAAMATAFDVAKKLRKTGVQCADRPAFIVNRLLSRFNGTAVQALRRGNDFREIDEAVKGLGLPMGPFELFGLVGLQVAFHTAETLAEAFPDRFVIDDNFRAIAHADVPGIYDWSAGGEVFAAVRAAVEVDADATPMSADEIRRVALEAAADECARMLDDGTVADARDIDTGMILGAGFPFFLGGLCRHLDQTGISQAVAGRPLVTAEDHAQTP</sequence>
<dbReference type="SUPFAM" id="SSF48179">
    <property type="entry name" value="6-phosphogluconate dehydrogenase C-terminal domain-like"/>
    <property type="match status" value="2"/>
</dbReference>
<proteinExistence type="inferred from homology"/>
<evidence type="ECO:0000256" key="9">
    <source>
        <dbReference type="ARBA" id="ARBA00023002"/>
    </source>
</evidence>
<comment type="catalytic activity">
    <reaction evidence="14">
        <text>a (3S)-3-hydroxyacyl-CoA + NAD(+) = a 3-oxoacyl-CoA + NADH + H(+)</text>
        <dbReference type="Rhea" id="RHEA:22432"/>
        <dbReference type="ChEBI" id="CHEBI:15378"/>
        <dbReference type="ChEBI" id="CHEBI:57318"/>
        <dbReference type="ChEBI" id="CHEBI:57540"/>
        <dbReference type="ChEBI" id="CHEBI:57945"/>
        <dbReference type="ChEBI" id="CHEBI:90726"/>
        <dbReference type="EC" id="1.1.1.35"/>
    </reaction>
</comment>
<evidence type="ECO:0000256" key="12">
    <source>
        <dbReference type="ARBA" id="ARBA00023239"/>
    </source>
</evidence>
<keyword evidence="11" id="KW-0443">Lipid metabolism</keyword>
<dbReference type="InterPro" id="IPR008927">
    <property type="entry name" value="6-PGluconate_DH-like_C_sf"/>
</dbReference>
<name>A0A8J3AH29_9ACTN</name>
<reference evidence="18" key="1">
    <citation type="journal article" date="2014" name="Int. J. Syst. Evol. Microbiol.">
        <title>Complete genome sequence of Corynebacterium casei LMG S-19264T (=DSM 44701T), isolated from a smear-ripened cheese.</title>
        <authorList>
            <consortium name="US DOE Joint Genome Institute (JGI-PGF)"/>
            <person name="Walter F."/>
            <person name="Albersmeier A."/>
            <person name="Kalinowski J."/>
            <person name="Ruckert C."/>
        </authorList>
    </citation>
    <scope>NUCLEOTIDE SEQUENCE</scope>
    <source>
        <strain evidence="18">CGMCC 1.14988</strain>
    </source>
</reference>
<reference evidence="18" key="2">
    <citation type="submission" date="2020-09" db="EMBL/GenBank/DDBJ databases">
        <authorList>
            <person name="Sun Q."/>
            <person name="Zhou Y."/>
        </authorList>
    </citation>
    <scope>NUCLEOTIDE SEQUENCE</scope>
    <source>
        <strain evidence="18">CGMCC 1.14988</strain>
    </source>
</reference>
<evidence type="ECO:0000313" key="18">
    <source>
        <dbReference type="EMBL" id="GGI09549.1"/>
    </source>
</evidence>
<evidence type="ECO:0000259" key="17">
    <source>
        <dbReference type="Pfam" id="PF02737"/>
    </source>
</evidence>
<evidence type="ECO:0000256" key="6">
    <source>
        <dbReference type="ARBA" id="ARBA00012076"/>
    </source>
</evidence>
<dbReference type="InterPro" id="IPR006108">
    <property type="entry name" value="3HC_DH_C"/>
</dbReference>
<gene>
    <name evidence="18" type="ORF">GCM10011354_34630</name>
</gene>
<keyword evidence="7" id="KW-0276">Fatty acid metabolism</keyword>
<dbReference type="Gene3D" id="3.40.50.720">
    <property type="entry name" value="NAD(P)-binding Rossmann-like Domain"/>
    <property type="match status" value="1"/>
</dbReference>
<feature type="domain" description="3-hydroxyacyl-CoA dehydrogenase C-terminal" evidence="16">
    <location>
        <begin position="516"/>
        <end position="581"/>
    </location>
</feature>
<dbReference type="InterPro" id="IPR006176">
    <property type="entry name" value="3-OHacyl-CoA_DH_NAD-bd"/>
</dbReference>
<evidence type="ECO:0000259" key="16">
    <source>
        <dbReference type="Pfam" id="PF00725"/>
    </source>
</evidence>
<dbReference type="InterPro" id="IPR036291">
    <property type="entry name" value="NAD(P)-bd_dom_sf"/>
</dbReference>
<keyword evidence="8" id="KW-0442">Lipid degradation</keyword>
<dbReference type="PANTHER" id="PTHR43612">
    <property type="entry name" value="TRIFUNCTIONAL ENZYME SUBUNIT ALPHA"/>
    <property type="match status" value="1"/>
</dbReference>
<evidence type="ECO:0000256" key="15">
    <source>
        <dbReference type="RuleBase" id="RU003707"/>
    </source>
</evidence>
<dbReference type="EC" id="4.2.1.17" evidence="6"/>
<keyword evidence="10" id="KW-0520">NAD</keyword>
<organism evidence="18 19">
    <name type="scientific">Egicoccus halophilus</name>
    <dbReference type="NCBI Taxonomy" id="1670830"/>
    <lineage>
        <taxon>Bacteria</taxon>
        <taxon>Bacillati</taxon>
        <taxon>Actinomycetota</taxon>
        <taxon>Nitriliruptoria</taxon>
        <taxon>Egicoccales</taxon>
        <taxon>Egicoccaceae</taxon>
        <taxon>Egicoccus</taxon>
    </lineage>
</organism>
<dbReference type="Gene3D" id="1.10.1040.50">
    <property type="match status" value="1"/>
</dbReference>
<keyword evidence="9" id="KW-0560">Oxidoreductase</keyword>
<evidence type="ECO:0000256" key="10">
    <source>
        <dbReference type="ARBA" id="ARBA00023027"/>
    </source>
</evidence>
<dbReference type="EMBL" id="BMHA01000016">
    <property type="protein sequence ID" value="GGI09549.1"/>
    <property type="molecule type" value="Genomic_DNA"/>
</dbReference>
<evidence type="ECO:0000256" key="1">
    <source>
        <dbReference type="ARBA" id="ARBA00005005"/>
    </source>
</evidence>
<comment type="similarity">
    <text evidence="4">In the N-terminal section; belongs to the enoyl-CoA hydratase/isomerase family.</text>
</comment>
<dbReference type="OrthoDB" id="9771883at2"/>
<dbReference type="AlphaFoldDB" id="A0A8J3AH29"/>
<dbReference type="Pfam" id="PF00378">
    <property type="entry name" value="ECH_1"/>
    <property type="match status" value="1"/>
</dbReference>
<evidence type="ECO:0000256" key="5">
    <source>
        <dbReference type="ARBA" id="ARBA00009463"/>
    </source>
</evidence>
<dbReference type="CDD" id="cd06558">
    <property type="entry name" value="crotonase-like"/>
    <property type="match status" value="1"/>
</dbReference>
<keyword evidence="12" id="KW-0456">Lyase</keyword>
<comment type="pathway">
    <text evidence="2">Lipid metabolism; butanoate metabolism.</text>
</comment>
<comment type="similarity">
    <text evidence="3">In the central section; belongs to the 3-hydroxyacyl-CoA dehydrogenase family.</text>
</comment>
<comment type="caution">
    <text evidence="18">The sequence shown here is derived from an EMBL/GenBank/DDBJ whole genome shotgun (WGS) entry which is preliminary data.</text>
</comment>
<keyword evidence="13" id="KW-0511">Multifunctional enzyme</keyword>
<evidence type="ECO:0000256" key="7">
    <source>
        <dbReference type="ARBA" id="ARBA00022832"/>
    </source>
</evidence>
<evidence type="ECO:0000256" key="14">
    <source>
        <dbReference type="ARBA" id="ARBA00049556"/>
    </source>
</evidence>
<dbReference type="InterPro" id="IPR018376">
    <property type="entry name" value="Enoyl-CoA_hyd/isom_CS"/>
</dbReference>
<evidence type="ECO:0000256" key="8">
    <source>
        <dbReference type="ARBA" id="ARBA00022963"/>
    </source>
</evidence>
<dbReference type="InterPro" id="IPR029045">
    <property type="entry name" value="ClpP/crotonase-like_dom_sf"/>
</dbReference>
<evidence type="ECO:0000313" key="19">
    <source>
        <dbReference type="Proteomes" id="UP000650511"/>
    </source>
</evidence>
<dbReference type="PANTHER" id="PTHR43612:SF3">
    <property type="entry name" value="TRIFUNCTIONAL ENZYME SUBUNIT ALPHA, MITOCHONDRIAL"/>
    <property type="match status" value="1"/>
</dbReference>
<dbReference type="Pfam" id="PF02737">
    <property type="entry name" value="3HCDH_N"/>
    <property type="match status" value="1"/>
</dbReference>
<dbReference type="SUPFAM" id="SSF51735">
    <property type="entry name" value="NAD(P)-binding Rossmann-fold domains"/>
    <property type="match status" value="1"/>
</dbReference>
<feature type="domain" description="3-hydroxyacyl-CoA dehydrogenase NAD binding" evidence="17">
    <location>
        <begin position="333"/>
        <end position="512"/>
    </location>
</feature>
<protein>
    <recommendedName>
        <fullName evidence="6">enoyl-CoA hydratase</fullName>
        <ecNumber evidence="6">4.2.1.17</ecNumber>
    </recommendedName>
</protein>
<dbReference type="UniPathway" id="UPA00659"/>
<dbReference type="RefSeq" id="WP_130649285.1">
    <property type="nucleotide sequence ID" value="NZ_BMHA01000016.1"/>
</dbReference>
<dbReference type="PROSITE" id="PS00166">
    <property type="entry name" value="ENOYL_COA_HYDRATASE"/>
    <property type="match status" value="1"/>
</dbReference>
<dbReference type="GO" id="GO:0006635">
    <property type="term" value="P:fatty acid beta-oxidation"/>
    <property type="evidence" value="ECO:0007669"/>
    <property type="project" value="UniProtKB-UniPathway"/>
</dbReference>
<comment type="similarity">
    <text evidence="5">Belongs to the 3-hydroxyacyl-CoA dehydrogenase family.</text>
</comment>
<dbReference type="GO" id="GO:0004300">
    <property type="term" value="F:enoyl-CoA hydratase activity"/>
    <property type="evidence" value="ECO:0007669"/>
    <property type="project" value="UniProtKB-EC"/>
</dbReference>